<name>A0A3R8JPW8_9FIRM</name>
<dbReference type="EMBL" id="RHJS01000002">
    <property type="protein sequence ID" value="RRK32759.1"/>
    <property type="molecule type" value="Genomic_DNA"/>
</dbReference>
<dbReference type="Proteomes" id="UP000274920">
    <property type="component" value="Unassembled WGS sequence"/>
</dbReference>
<dbReference type="AlphaFoldDB" id="A0A3R8JPW8"/>
<protein>
    <submittedName>
        <fullName evidence="1">Uncharacterized protein</fullName>
    </submittedName>
</protein>
<sequence>MLPVPQLSVLLAPLLSLPLSPPAGSPVLLFLPVLPLPGLLLVPPGLFPMTLPPDPVSFRHMFRPVRSVPDPGFSYAVPVIPYSLALTPLLHWNPPTSVQYSIRLLLNSPYFLLPICCSRLPL</sequence>
<accession>A0A3R8JPW8</accession>
<reference evidence="1" key="1">
    <citation type="submission" date="2018-10" db="EMBL/GenBank/DDBJ databases">
        <title>Schaedlerella arabinophila gen. nov. sp. nov., isolated from the mouse intestinal tract and comparative analysis with the genome of the closely related altered Schaedler flora strain ASF502.</title>
        <authorList>
            <person name="Miyake S."/>
            <person name="Soh M."/>
            <person name="Seedorf H."/>
        </authorList>
    </citation>
    <scope>NUCLEOTIDE SEQUENCE [LARGE SCALE GENOMIC DNA]</scope>
    <source>
        <strain evidence="1">DSM 106076</strain>
    </source>
</reference>
<proteinExistence type="predicted"/>
<evidence type="ECO:0000313" key="2">
    <source>
        <dbReference type="Proteomes" id="UP000274920"/>
    </source>
</evidence>
<evidence type="ECO:0000313" key="1">
    <source>
        <dbReference type="EMBL" id="RRK32759.1"/>
    </source>
</evidence>
<comment type="caution">
    <text evidence="1">The sequence shown here is derived from an EMBL/GenBank/DDBJ whole genome shotgun (WGS) entry which is preliminary data.</text>
</comment>
<keyword evidence="2" id="KW-1185">Reference proteome</keyword>
<gene>
    <name evidence="1" type="ORF">EBB54_16385</name>
</gene>
<organism evidence="1 2">
    <name type="scientific">Schaedlerella arabinosiphila</name>
    <dbReference type="NCBI Taxonomy" id="2044587"/>
    <lineage>
        <taxon>Bacteria</taxon>
        <taxon>Bacillati</taxon>
        <taxon>Bacillota</taxon>
        <taxon>Clostridia</taxon>
        <taxon>Lachnospirales</taxon>
        <taxon>Lachnospiraceae</taxon>
        <taxon>Schaedlerella</taxon>
    </lineage>
</organism>